<organism evidence="2 3">
    <name type="scientific">Oopsacas minuta</name>
    <dbReference type="NCBI Taxonomy" id="111878"/>
    <lineage>
        <taxon>Eukaryota</taxon>
        <taxon>Metazoa</taxon>
        <taxon>Porifera</taxon>
        <taxon>Hexactinellida</taxon>
        <taxon>Hexasterophora</taxon>
        <taxon>Lyssacinosida</taxon>
        <taxon>Leucopsacidae</taxon>
        <taxon>Oopsacas</taxon>
    </lineage>
</organism>
<comment type="caution">
    <text evidence="2">The sequence shown here is derived from an EMBL/GenBank/DDBJ whole genome shotgun (WGS) entry which is preliminary data.</text>
</comment>
<reference evidence="2 3" key="1">
    <citation type="journal article" date="2023" name="BMC Biol.">
        <title>The compact genome of the sponge Oopsacas minuta (Hexactinellida) is lacking key metazoan core genes.</title>
        <authorList>
            <person name="Santini S."/>
            <person name="Schenkelaars Q."/>
            <person name="Jourda C."/>
            <person name="Duchesne M."/>
            <person name="Belahbib H."/>
            <person name="Rocher C."/>
            <person name="Selva M."/>
            <person name="Riesgo A."/>
            <person name="Vervoort M."/>
            <person name="Leys S.P."/>
            <person name="Kodjabachian L."/>
            <person name="Le Bivic A."/>
            <person name="Borchiellini C."/>
            <person name="Claverie J.M."/>
            <person name="Renard E."/>
        </authorList>
    </citation>
    <scope>NUCLEOTIDE SEQUENCE [LARGE SCALE GENOMIC DNA]</scope>
    <source>
        <strain evidence="2">SPO-2</strain>
    </source>
</reference>
<dbReference type="Proteomes" id="UP001165289">
    <property type="component" value="Unassembled WGS sequence"/>
</dbReference>
<protein>
    <submittedName>
        <fullName evidence="2">Uncharacterized protein</fullName>
    </submittedName>
</protein>
<dbReference type="Gene3D" id="1.10.533.10">
    <property type="entry name" value="Death Domain, Fas"/>
    <property type="match status" value="1"/>
</dbReference>
<keyword evidence="1" id="KW-0472">Membrane</keyword>
<keyword evidence="3" id="KW-1185">Reference proteome</keyword>
<dbReference type="SUPFAM" id="SSF47986">
    <property type="entry name" value="DEATH domain"/>
    <property type="match status" value="1"/>
</dbReference>
<keyword evidence="1" id="KW-0812">Transmembrane</keyword>
<gene>
    <name evidence="2" type="ORF">LOD99_11890</name>
</gene>
<feature type="transmembrane region" description="Helical" evidence="1">
    <location>
        <begin position="237"/>
        <end position="256"/>
    </location>
</feature>
<dbReference type="EMBL" id="JAKMXF010000332">
    <property type="protein sequence ID" value="KAI6648081.1"/>
    <property type="molecule type" value="Genomic_DNA"/>
</dbReference>
<sequence length="276" mass="31813">MNQTSYMNYHIKDYMIVSTIDFQRIQNQLFEAGLIDEDEISKILNSSNNQIKQNIQLLKILFEAKKDFTPFIEILKNDENSPKHMKLAKQISAPEMLVSEEKRRLSTIAQQNSSKSLFSMSNDDFIANLFKELSFVPKSIESQEIKGETESGIYSEGELNPENETILSEENDLIPETDSSDDREIEYDDSKIILRNKGKFDSLNHFSTSTLHKDAKIEVSHDTNKIMVSNKMKRFKLAMLVSSMVILGLLTTHVFVQQPSSWIRSLFKLFIRSNIL</sequence>
<proteinExistence type="predicted"/>
<accession>A0AAV7JH89</accession>
<keyword evidence="1" id="KW-1133">Transmembrane helix</keyword>
<evidence type="ECO:0000313" key="3">
    <source>
        <dbReference type="Proteomes" id="UP001165289"/>
    </source>
</evidence>
<dbReference type="InterPro" id="IPR011029">
    <property type="entry name" value="DEATH-like_dom_sf"/>
</dbReference>
<dbReference type="AlphaFoldDB" id="A0AAV7JH89"/>
<evidence type="ECO:0000256" key="1">
    <source>
        <dbReference type="SAM" id="Phobius"/>
    </source>
</evidence>
<evidence type="ECO:0000313" key="2">
    <source>
        <dbReference type="EMBL" id="KAI6648081.1"/>
    </source>
</evidence>
<name>A0AAV7JH89_9METZ</name>